<feature type="transmembrane region" description="Helical" evidence="1">
    <location>
        <begin position="20"/>
        <end position="42"/>
    </location>
</feature>
<evidence type="ECO:0000256" key="1">
    <source>
        <dbReference type="SAM" id="Phobius"/>
    </source>
</evidence>
<reference evidence="2 3" key="1">
    <citation type="submission" date="2023-03" db="EMBL/GenBank/DDBJ databases">
        <title>High-quality genome of Scylla paramamosain provides insights in environmental adaptation.</title>
        <authorList>
            <person name="Zhang L."/>
        </authorList>
    </citation>
    <scope>NUCLEOTIDE SEQUENCE [LARGE SCALE GENOMIC DNA]</scope>
    <source>
        <strain evidence="2">LZ_2023a</strain>
        <tissue evidence="2">Muscle</tissue>
    </source>
</reference>
<protein>
    <submittedName>
        <fullName evidence="2">Uncharacterized protein</fullName>
    </submittedName>
</protein>
<keyword evidence="1" id="KW-0812">Transmembrane</keyword>
<gene>
    <name evidence="2" type="ORF">O3P69_008066</name>
</gene>
<organism evidence="2 3">
    <name type="scientific">Scylla paramamosain</name>
    <name type="common">Mud crab</name>
    <dbReference type="NCBI Taxonomy" id="85552"/>
    <lineage>
        <taxon>Eukaryota</taxon>
        <taxon>Metazoa</taxon>
        <taxon>Ecdysozoa</taxon>
        <taxon>Arthropoda</taxon>
        <taxon>Crustacea</taxon>
        <taxon>Multicrustacea</taxon>
        <taxon>Malacostraca</taxon>
        <taxon>Eumalacostraca</taxon>
        <taxon>Eucarida</taxon>
        <taxon>Decapoda</taxon>
        <taxon>Pleocyemata</taxon>
        <taxon>Brachyura</taxon>
        <taxon>Eubrachyura</taxon>
        <taxon>Portunoidea</taxon>
        <taxon>Portunidae</taxon>
        <taxon>Portuninae</taxon>
        <taxon>Scylla</taxon>
    </lineage>
</organism>
<proteinExistence type="predicted"/>
<comment type="caution">
    <text evidence="2">The sequence shown here is derived from an EMBL/GenBank/DDBJ whole genome shotgun (WGS) entry which is preliminary data.</text>
</comment>
<dbReference type="EMBL" id="JARAKH010000041">
    <property type="protein sequence ID" value="KAK8380893.1"/>
    <property type="molecule type" value="Genomic_DNA"/>
</dbReference>
<name>A0AAW0T003_SCYPA</name>
<evidence type="ECO:0000313" key="3">
    <source>
        <dbReference type="Proteomes" id="UP001487740"/>
    </source>
</evidence>
<dbReference type="Proteomes" id="UP001487740">
    <property type="component" value="Unassembled WGS sequence"/>
</dbReference>
<keyword evidence="1" id="KW-1133">Transmembrane helix</keyword>
<keyword evidence="1" id="KW-0472">Membrane</keyword>
<keyword evidence="3" id="KW-1185">Reference proteome</keyword>
<accession>A0AAW0T003</accession>
<sequence length="86" mass="9399">MQELPGPACVHSDLHYSQLFARGNVVCQVAALFLFITSLSVYGEGDDRRKSMSVCCLGEDKSVRASQQECALMEVPRYSSPAQLGD</sequence>
<dbReference type="AlphaFoldDB" id="A0AAW0T003"/>
<evidence type="ECO:0000313" key="2">
    <source>
        <dbReference type="EMBL" id="KAK8380893.1"/>
    </source>
</evidence>